<comment type="catalytic activity">
    <reaction evidence="1">
        <text>ATP + protein L-histidine = ADP + protein N-phospho-L-histidine.</text>
        <dbReference type="EC" id="2.7.13.3"/>
    </reaction>
</comment>
<name>A0A3D8H4K5_9GAMM</name>
<dbReference type="EC" id="2.7.13.3" evidence="2"/>
<dbReference type="SUPFAM" id="SSF55874">
    <property type="entry name" value="ATPase domain of HSP90 chaperone/DNA topoisomerase II/histidine kinase"/>
    <property type="match status" value="1"/>
</dbReference>
<keyword evidence="6" id="KW-1133">Transmembrane helix</keyword>
<dbReference type="InterPro" id="IPR011623">
    <property type="entry name" value="7TMR_DISM_rcpt_extracell_dom1"/>
</dbReference>
<evidence type="ECO:0000256" key="3">
    <source>
        <dbReference type="ARBA" id="ARBA00022553"/>
    </source>
</evidence>
<dbReference type="Gene3D" id="3.30.565.10">
    <property type="entry name" value="Histidine kinase-like ATPase, C-terminal domain"/>
    <property type="match status" value="1"/>
</dbReference>
<feature type="domain" description="Response regulatory" evidence="8">
    <location>
        <begin position="665"/>
        <end position="782"/>
    </location>
</feature>
<keyword evidence="6" id="KW-0812">Transmembrane</keyword>
<dbReference type="InterPro" id="IPR004358">
    <property type="entry name" value="Sig_transdc_His_kin-like_C"/>
</dbReference>
<organism evidence="9 10">
    <name type="scientific">Marinobacter flavimaris</name>
    <dbReference type="NCBI Taxonomy" id="262076"/>
    <lineage>
        <taxon>Bacteria</taxon>
        <taxon>Pseudomonadati</taxon>
        <taxon>Pseudomonadota</taxon>
        <taxon>Gammaproteobacteria</taxon>
        <taxon>Pseudomonadales</taxon>
        <taxon>Marinobacteraceae</taxon>
        <taxon>Marinobacter</taxon>
    </lineage>
</organism>
<dbReference type="SMART" id="SM00388">
    <property type="entry name" value="HisKA"/>
    <property type="match status" value="1"/>
</dbReference>
<keyword evidence="6" id="KW-0472">Membrane</keyword>
<dbReference type="PANTHER" id="PTHR45339:SF1">
    <property type="entry name" value="HYBRID SIGNAL TRANSDUCTION HISTIDINE KINASE J"/>
    <property type="match status" value="1"/>
</dbReference>
<evidence type="ECO:0000256" key="5">
    <source>
        <dbReference type="PROSITE-ProRule" id="PRU00169"/>
    </source>
</evidence>
<evidence type="ECO:0000313" key="10">
    <source>
        <dbReference type="Proteomes" id="UP000256431"/>
    </source>
</evidence>
<evidence type="ECO:0000259" key="7">
    <source>
        <dbReference type="PROSITE" id="PS50109"/>
    </source>
</evidence>
<dbReference type="InterPro" id="IPR011006">
    <property type="entry name" value="CheY-like_superfamily"/>
</dbReference>
<dbReference type="InterPro" id="IPR036890">
    <property type="entry name" value="HATPase_C_sf"/>
</dbReference>
<dbReference type="Pfam" id="PF00512">
    <property type="entry name" value="HisKA"/>
    <property type="match status" value="1"/>
</dbReference>
<dbReference type="SMART" id="SM00448">
    <property type="entry name" value="REC"/>
    <property type="match status" value="1"/>
</dbReference>
<dbReference type="InterPro" id="IPR036097">
    <property type="entry name" value="HisK_dim/P_sf"/>
</dbReference>
<evidence type="ECO:0000256" key="2">
    <source>
        <dbReference type="ARBA" id="ARBA00012438"/>
    </source>
</evidence>
<dbReference type="PANTHER" id="PTHR45339">
    <property type="entry name" value="HYBRID SIGNAL TRANSDUCTION HISTIDINE KINASE J"/>
    <property type="match status" value="1"/>
</dbReference>
<dbReference type="RefSeq" id="WP_104270364.1">
    <property type="nucleotide sequence ID" value="NZ_PSSW01000003.1"/>
</dbReference>
<dbReference type="AlphaFoldDB" id="A0A3D8H4K5"/>
<dbReference type="Pfam" id="PF07695">
    <property type="entry name" value="7TMR-DISM_7TM"/>
    <property type="match status" value="1"/>
</dbReference>
<comment type="caution">
    <text evidence="9">The sequence shown here is derived from an EMBL/GenBank/DDBJ whole genome shotgun (WGS) entry which is preliminary data.</text>
</comment>
<reference evidence="9 10" key="1">
    <citation type="submission" date="2018-08" db="EMBL/GenBank/DDBJ databases">
        <title>Genome sequence of Marinobacter flavimaris KCTC 12185.</title>
        <authorList>
            <person name="Chun J."/>
            <person name="Kim B.-Y."/>
            <person name="Choi S.-B."/>
            <person name="Kwak M.-J."/>
        </authorList>
    </citation>
    <scope>NUCLEOTIDE SEQUENCE [LARGE SCALE GENOMIC DNA]</scope>
    <source>
        <strain evidence="9 10">KCTC 12185</strain>
    </source>
</reference>
<keyword evidence="10" id="KW-1185">Reference proteome</keyword>
<dbReference type="PRINTS" id="PR00344">
    <property type="entry name" value="BCTRLSENSOR"/>
</dbReference>
<evidence type="ECO:0000256" key="4">
    <source>
        <dbReference type="ARBA" id="ARBA00023012"/>
    </source>
</evidence>
<dbReference type="Gene3D" id="3.40.50.2300">
    <property type="match status" value="1"/>
</dbReference>
<feature type="transmembrane region" description="Helical" evidence="6">
    <location>
        <begin position="249"/>
        <end position="267"/>
    </location>
</feature>
<gene>
    <name evidence="9" type="ORF">DXI23_09435</name>
</gene>
<accession>A0A3D8H4K5</accession>
<dbReference type="InterPro" id="IPR003594">
    <property type="entry name" value="HATPase_dom"/>
</dbReference>
<keyword evidence="4" id="KW-0902">Two-component regulatory system</keyword>
<dbReference type="Gene3D" id="2.60.40.2380">
    <property type="match status" value="1"/>
</dbReference>
<feature type="transmembrane region" description="Helical" evidence="6">
    <location>
        <begin position="185"/>
        <end position="206"/>
    </location>
</feature>
<feature type="transmembrane region" description="Helical" evidence="6">
    <location>
        <begin position="213"/>
        <end position="237"/>
    </location>
</feature>
<evidence type="ECO:0000256" key="1">
    <source>
        <dbReference type="ARBA" id="ARBA00000085"/>
    </source>
</evidence>
<dbReference type="EMBL" id="QRDH01000003">
    <property type="protein sequence ID" value="RDU41597.1"/>
    <property type="molecule type" value="Genomic_DNA"/>
</dbReference>
<feature type="domain" description="Histidine kinase" evidence="7">
    <location>
        <begin position="424"/>
        <end position="643"/>
    </location>
</feature>
<dbReference type="CDD" id="cd17546">
    <property type="entry name" value="REC_hyHK_CKI1_RcsC-like"/>
    <property type="match status" value="1"/>
</dbReference>
<dbReference type="Pfam" id="PF00072">
    <property type="entry name" value="Response_reg"/>
    <property type="match status" value="1"/>
</dbReference>
<feature type="modified residue" description="4-aspartylphosphate" evidence="5">
    <location>
        <position position="714"/>
    </location>
</feature>
<feature type="transmembrane region" description="Helical" evidence="6">
    <location>
        <begin position="334"/>
        <end position="356"/>
    </location>
</feature>
<feature type="transmembrane region" description="Helical" evidence="6">
    <location>
        <begin position="303"/>
        <end position="322"/>
    </location>
</feature>
<evidence type="ECO:0000259" key="8">
    <source>
        <dbReference type="PROSITE" id="PS50110"/>
    </source>
</evidence>
<dbReference type="Gene3D" id="1.10.287.130">
    <property type="match status" value="1"/>
</dbReference>
<feature type="transmembrane region" description="Helical" evidence="6">
    <location>
        <begin position="362"/>
        <end position="383"/>
    </location>
</feature>
<dbReference type="SUPFAM" id="SSF47384">
    <property type="entry name" value="Homodimeric domain of signal transducing histidine kinase"/>
    <property type="match status" value="1"/>
</dbReference>
<sequence>MYRIGRDACKTQIITLFFCFFASFVLLADENKPGGFLDLEPRIEVFQGDWDKADRPDSSAKGWTPLSETSFRADDRREFVWLRAEISKTELTTKPWLLLHPYIQKVTAFVDGKATTAEPVHFWSNPDDRPLPHHFIAIPLNTVDLNPSAQNHTIHIRVEPLFHINTFFYLLNDLELVKELTFHTALAFALLAMIAIMAIYNLLLYFSVRDSVYLIYVAASLSALAYACLLTNIAVYFVDASGLNPKQGFLAGLVTFIIHVLLFQRLLDTGNKYPRIHKLASVIAATGFIWLILSPLLTYDVLVLGWMVLGYPVYFGALFIAFQLAKSGYHPARYFIVGWVPYLVAVILTGVEYASLIEPTNWVSYFVPVALAWEMALFSLALASRIKILRDERDTLQAQQIEVSEKAREALERSNRIKDDFLNAVSHELRTPLHTIQGQLDMLREAPLNREQNDAFRLIEYANLRMTRQVGGILDFVDAQDENLLSSPQVFEPQSLFDLLEYEFREAARAKPVSLAFGMEDSVPGKVFMDGLMLEKVLYQLIDNAVKFTSAGGEVLVRGSRLTDDSVLRILVSDTGPGIPDAQREKVFQAFRQGEAGLTRRYGGVGLGLPLASSLANALGGQMRVLETSDHGTTLEVTVPYGDVHQSEHHDPDQLSLGDVIQVPRVLVVEDDAGNRMILRKQLEKIGVISEGVQNGLEAVQAAMNEPWDMIIMDCQMPVMDGIEATREIRLKAAANLDTPIIAVTANASESYRTQCLEAGMDDYCTKPLRMEKLQRLVTHYAEHRVVTRVREQRGLKDSLIDS</sequence>
<dbReference type="SUPFAM" id="SSF52172">
    <property type="entry name" value="CheY-like"/>
    <property type="match status" value="1"/>
</dbReference>
<dbReference type="Pfam" id="PF02518">
    <property type="entry name" value="HATPase_c"/>
    <property type="match status" value="1"/>
</dbReference>
<evidence type="ECO:0000256" key="6">
    <source>
        <dbReference type="SAM" id="Phobius"/>
    </source>
</evidence>
<proteinExistence type="predicted"/>
<protein>
    <recommendedName>
        <fullName evidence="2">histidine kinase</fullName>
        <ecNumber evidence="2">2.7.13.3</ecNumber>
    </recommendedName>
</protein>
<dbReference type="GO" id="GO:0000155">
    <property type="term" value="F:phosphorelay sensor kinase activity"/>
    <property type="evidence" value="ECO:0007669"/>
    <property type="project" value="InterPro"/>
</dbReference>
<dbReference type="PROSITE" id="PS50109">
    <property type="entry name" value="HIS_KIN"/>
    <property type="match status" value="1"/>
</dbReference>
<dbReference type="InterPro" id="IPR005467">
    <property type="entry name" value="His_kinase_dom"/>
</dbReference>
<dbReference type="CDD" id="cd00082">
    <property type="entry name" value="HisKA"/>
    <property type="match status" value="1"/>
</dbReference>
<dbReference type="Proteomes" id="UP000256431">
    <property type="component" value="Unassembled WGS sequence"/>
</dbReference>
<evidence type="ECO:0000313" key="9">
    <source>
        <dbReference type="EMBL" id="RDU41597.1"/>
    </source>
</evidence>
<keyword evidence="3 5" id="KW-0597">Phosphoprotein</keyword>
<feature type="transmembrane region" description="Helical" evidence="6">
    <location>
        <begin position="279"/>
        <end position="297"/>
    </location>
</feature>
<dbReference type="PROSITE" id="PS50110">
    <property type="entry name" value="RESPONSE_REGULATORY"/>
    <property type="match status" value="1"/>
</dbReference>
<dbReference type="SMART" id="SM00387">
    <property type="entry name" value="HATPase_c"/>
    <property type="match status" value="1"/>
</dbReference>
<dbReference type="InterPro" id="IPR003661">
    <property type="entry name" value="HisK_dim/P_dom"/>
</dbReference>
<dbReference type="InterPro" id="IPR001789">
    <property type="entry name" value="Sig_transdc_resp-reg_receiver"/>
</dbReference>